<evidence type="ECO:0008006" key="3">
    <source>
        <dbReference type="Google" id="ProtNLM"/>
    </source>
</evidence>
<name>A0A544QYE7_9FIRM</name>
<dbReference type="AlphaFoldDB" id="A0A544QYE7"/>
<keyword evidence="2" id="KW-1185">Reference proteome</keyword>
<proteinExistence type="predicted"/>
<protein>
    <recommendedName>
        <fullName evidence="3">WG repeat-containing protein</fullName>
    </recommendedName>
</protein>
<dbReference type="RefSeq" id="WP_142534900.1">
    <property type="nucleotide sequence ID" value="NZ_SGJB01000001.1"/>
</dbReference>
<organism evidence="1 2">
    <name type="scientific">Peptacetobacter hominis</name>
    <dbReference type="NCBI Taxonomy" id="2743610"/>
    <lineage>
        <taxon>Bacteria</taxon>
        <taxon>Bacillati</taxon>
        <taxon>Bacillota</taxon>
        <taxon>Clostridia</taxon>
        <taxon>Peptostreptococcales</taxon>
        <taxon>Peptostreptococcaceae</taxon>
        <taxon>Peptacetobacter</taxon>
    </lineage>
</organism>
<accession>A0A544QYE7</accession>
<comment type="caution">
    <text evidence="1">The sequence shown here is derived from an EMBL/GenBank/DDBJ whole genome shotgun (WGS) entry which is preliminary data.</text>
</comment>
<evidence type="ECO:0000313" key="2">
    <source>
        <dbReference type="Proteomes" id="UP000317863"/>
    </source>
</evidence>
<reference evidence="1 2" key="1">
    <citation type="submission" date="2019-02" db="EMBL/GenBank/DDBJ databases">
        <title>Peptostreptococcaceae bacterium ZHW00191 nov., a new bacterium isolated from the human gut.</title>
        <authorList>
            <person name="Zhou H.-W."/>
            <person name="Chen X.-J."/>
        </authorList>
    </citation>
    <scope>NUCLEOTIDE SEQUENCE [LARGE SCALE GENOMIC DNA]</scope>
    <source>
        <strain evidence="1 2">ZHW00191</strain>
    </source>
</reference>
<evidence type="ECO:0000313" key="1">
    <source>
        <dbReference type="EMBL" id="TQQ85670.1"/>
    </source>
</evidence>
<gene>
    <name evidence="1" type="ORF">EXD82_00185</name>
</gene>
<sequence length="216" mass="24699">MNGTVVQYNFLRMENEDFYGLDYAIVINENEDTVTLLPFNNKFVKDSIASFCLGKIDGFLEIRNEGYIENSGQYVHFDKIIDVPKADVTPVAAQDTLGNLYVSEDGSFVPVKLSDYQMNMVSERQEIFNEGEATTPLGLIFKADKSYKLDYDSISSKELLDLGSTTFDRYREYNFGNEKIVVFYIDGKRYSLTMRKGDSSSLKERNSELMEVFQIA</sequence>
<dbReference type="EMBL" id="SGJB01000001">
    <property type="protein sequence ID" value="TQQ85670.1"/>
    <property type="molecule type" value="Genomic_DNA"/>
</dbReference>
<dbReference type="OrthoDB" id="1748396at2"/>
<dbReference type="Proteomes" id="UP000317863">
    <property type="component" value="Unassembled WGS sequence"/>
</dbReference>